<feature type="signal peptide" evidence="1">
    <location>
        <begin position="1"/>
        <end position="27"/>
    </location>
</feature>
<organism evidence="2 3">
    <name type="scientific">Mycteria americana</name>
    <name type="common">Wood stork</name>
    <dbReference type="NCBI Taxonomy" id="33587"/>
    <lineage>
        <taxon>Eukaryota</taxon>
        <taxon>Metazoa</taxon>
        <taxon>Chordata</taxon>
        <taxon>Craniata</taxon>
        <taxon>Vertebrata</taxon>
        <taxon>Euteleostomi</taxon>
        <taxon>Archelosauria</taxon>
        <taxon>Archosauria</taxon>
        <taxon>Dinosauria</taxon>
        <taxon>Saurischia</taxon>
        <taxon>Theropoda</taxon>
        <taxon>Coelurosauria</taxon>
        <taxon>Aves</taxon>
        <taxon>Neognathae</taxon>
        <taxon>Neoaves</taxon>
        <taxon>Aequornithes</taxon>
        <taxon>Ciconiiformes</taxon>
        <taxon>Ciconiidae</taxon>
        <taxon>Mycteria</taxon>
    </lineage>
</organism>
<keyword evidence="3" id="KW-1185">Reference proteome</keyword>
<accession>A0AAN7NH34</accession>
<evidence type="ECO:0000313" key="2">
    <source>
        <dbReference type="EMBL" id="KAK4827548.1"/>
    </source>
</evidence>
<reference evidence="2 3" key="1">
    <citation type="journal article" date="2023" name="J. Hered.">
        <title>Chromosome-level genome of the wood stork (Mycteria americana) provides insight into avian chromosome evolution.</title>
        <authorList>
            <person name="Flamio R. Jr."/>
            <person name="Ramstad K.M."/>
        </authorList>
    </citation>
    <scope>NUCLEOTIDE SEQUENCE [LARGE SCALE GENOMIC DNA]</scope>
    <source>
        <strain evidence="2">JAX WOST 10</strain>
    </source>
</reference>
<sequence>MLLAFLATWAHCHLMFSRHVQVHPCQGDVLEHSRGQVGTGDRWHLASHREQLWGEMLRSIRFFQGMQTRAVPRVVPTKPLSCR</sequence>
<dbReference type="AlphaFoldDB" id="A0AAN7NH34"/>
<evidence type="ECO:0000313" key="3">
    <source>
        <dbReference type="Proteomes" id="UP001333110"/>
    </source>
</evidence>
<evidence type="ECO:0000256" key="1">
    <source>
        <dbReference type="SAM" id="SignalP"/>
    </source>
</evidence>
<protein>
    <recommendedName>
        <fullName evidence="4">Secreted protein</fullName>
    </recommendedName>
</protein>
<gene>
    <name evidence="2" type="ORF">QYF61_019172</name>
</gene>
<comment type="caution">
    <text evidence="2">The sequence shown here is derived from an EMBL/GenBank/DDBJ whole genome shotgun (WGS) entry which is preliminary data.</text>
</comment>
<name>A0AAN7NH34_MYCAM</name>
<keyword evidence="1" id="KW-0732">Signal</keyword>
<proteinExistence type="predicted"/>
<dbReference type="Proteomes" id="UP001333110">
    <property type="component" value="Unassembled WGS sequence"/>
</dbReference>
<feature type="chain" id="PRO_5042813894" description="Secreted protein" evidence="1">
    <location>
        <begin position="28"/>
        <end position="83"/>
    </location>
</feature>
<evidence type="ECO:0008006" key="4">
    <source>
        <dbReference type="Google" id="ProtNLM"/>
    </source>
</evidence>
<dbReference type="EMBL" id="JAUNZN010000002">
    <property type="protein sequence ID" value="KAK4827548.1"/>
    <property type="molecule type" value="Genomic_DNA"/>
</dbReference>